<dbReference type="Proteomes" id="UP000276133">
    <property type="component" value="Unassembled WGS sequence"/>
</dbReference>
<keyword evidence="2" id="KW-0472">Membrane</keyword>
<name>A0A3M7QSZ2_BRAPC</name>
<protein>
    <submittedName>
        <fullName evidence="3">Uncharacterized protein</fullName>
    </submittedName>
</protein>
<organism evidence="3 4">
    <name type="scientific">Brachionus plicatilis</name>
    <name type="common">Marine rotifer</name>
    <name type="synonym">Brachionus muelleri</name>
    <dbReference type="NCBI Taxonomy" id="10195"/>
    <lineage>
        <taxon>Eukaryota</taxon>
        <taxon>Metazoa</taxon>
        <taxon>Spiralia</taxon>
        <taxon>Gnathifera</taxon>
        <taxon>Rotifera</taxon>
        <taxon>Eurotatoria</taxon>
        <taxon>Monogononta</taxon>
        <taxon>Pseudotrocha</taxon>
        <taxon>Ploima</taxon>
        <taxon>Brachionidae</taxon>
        <taxon>Brachionus</taxon>
    </lineage>
</organism>
<feature type="transmembrane region" description="Helical" evidence="2">
    <location>
        <begin position="123"/>
        <end position="147"/>
    </location>
</feature>
<feature type="non-terminal residue" evidence="3">
    <location>
        <position position="1"/>
    </location>
</feature>
<evidence type="ECO:0000256" key="2">
    <source>
        <dbReference type="SAM" id="Phobius"/>
    </source>
</evidence>
<dbReference type="EMBL" id="REGN01005187">
    <property type="protein sequence ID" value="RNA14442.1"/>
    <property type="molecule type" value="Genomic_DNA"/>
</dbReference>
<evidence type="ECO:0000313" key="3">
    <source>
        <dbReference type="EMBL" id="RNA14442.1"/>
    </source>
</evidence>
<feature type="coiled-coil region" evidence="1">
    <location>
        <begin position="176"/>
        <end position="203"/>
    </location>
</feature>
<evidence type="ECO:0000256" key="1">
    <source>
        <dbReference type="SAM" id="Coils"/>
    </source>
</evidence>
<keyword evidence="1" id="KW-0175">Coiled coil</keyword>
<reference evidence="3 4" key="1">
    <citation type="journal article" date="2018" name="Sci. Rep.">
        <title>Genomic signatures of local adaptation to the degree of environmental predictability in rotifers.</title>
        <authorList>
            <person name="Franch-Gras L."/>
            <person name="Hahn C."/>
            <person name="Garcia-Roger E.M."/>
            <person name="Carmona M.J."/>
            <person name="Serra M."/>
            <person name="Gomez A."/>
        </authorList>
    </citation>
    <scope>NUCLEOTIDE SEQUENCE [LARGE SCALE GENOMIC DNA]</scope>
    <source>
        <strain evidence="3">HYR1</strain>
    </source>
</reference>
<sequence length="266" mass="31222">VGNFWPLVLFGRWKLLFIGCWLTSNHKLPITPNLNYQQLPTTKKYQRQKITLIYNSKFYLYVNLLLIRPVFLPDFDQATQLFLYFLDLFNYNTPTYFITLLSTRKSCSDGTDVAKSTSFKPTIITKAISMIFLLKLITSGFVTYPLLNNFHIKKNYNCLNKGIFVEVETKENKKANQNNSNEIVNLKEQVTQNKNEISVLKETINRFGEDISTIISCVFKRHGLRKKKKLIRPFSLTIEKFTHNQQQGNTPLEEHQEDLPLYWMMN</sequence>
<evidence type="ECO:0000313" key="4">
    <source>
        <dbReference type="Proteomes" id="UP000276133"/>
    </source>
</evidence>
<feature type="transmembrane region" description="Helical" evidence="2">
    <location>
        <begin position="52"/>
        <end position="71"/>
    </location>
</feature>
<keyword evidence="2" id="KW-1133">Transmembrane helix</keyword>
<keyword evidence="4" id="KW-1185">Reference proteome</keyword>
<accession>A0A3M7QSZ2</accession>
<gene>
    <name evidence="3" type="ORF">BpHYR1_011143</name>
</gene>
<keyword evidence="2" id="KW-0812">Transmembrane</keyword>
<comment type="caution">
    <text evidence="3">The sequence shown here is derived from an EMBL/GenBank/DDBJ whole genome shotgun (WGS) entry which is preliminary data.</text>
</comment>
<dbReference type="AlphaFoldDB" id="A0A3M7QSZ2"/>
<proteinExistence type="predicted"/>